<dbReference type="Proteomes" id="UP000264313">
    <property type="component" value="Unassembled WGS sequence"/>
</dbReference>
<dbReference type="STRING" id="1132855.GCA_000384255_01348"/>
<proteinExistence type="predicted"/>
<dbReference type="AlphaFoldDB" id="A0A351RCI7"/>
<comment type="caution">
    <text evidence="1">The sequence shown here is derived from an EMBL/GenBank/DDBJ whole genome shotgun (WGS) entry which is preliminary data.</text>
</comment>
<reference evidence="1 2" key="1">
    <citation type="journal article" date="2018" name="Nat. Biotechnol.">
        <title>A standardized bacterial taxonomy based on genome phylogeny substantially revises the tree of life.</title>
        <authorList>
            <person name="Parks D.H."/>
            <person name="Chuvochina M."/>
            <person name="Waite D.W."/>
            <person name="Rinke C."/>
            <person name="Skarshewski A."/>
            <person name="Chaumeil P.A."/>
            <person name="Hugenholtz P."/>
        </authorList>
    </citation>
    <scope>NUCLEOTIDE SEQUENCE [LARGE SCALE GENOMIC DNA]</scope>
    <source>
        <strain evidence="1">UBA9958</strain>
    </source>
</reference>
<evidence type="ECO:0000313" key="2">
    <source>
        <dbReference type="Proteomes" id="UP000264313"/>
    </source>
</evidence>
<feature type="non-terminal residue" evidence="1">
    <location>
        <position position="1"/>
    </location>
</feature>
<gene>
    <name evidence="1" type="ORF">DCW48_09570</name>
</gene>
<protein>
    <submittedName>
        <fullName evidence="1">Uncharacterized protein</fullName>
    </submittedName>
</protein>
<dbReference type="EMBL" id="DNAA01000225">
    <property type="protein sequence ID" value="HBA09758.1"/>
    <property type="molecule type" value="Genomic_DNA"/>
</dbReference>
<evidence type="ECO:0000313" key="1">
    <source>
        <dbReference type="EMBL" id="HBA09758.1"/>
    </source>
</evidence>
<organism evidence="1 2">
    <name type="scientific">Methylotenera mobilis</name>
    <dbReference type="NCBI Taxonomy" id="359408"/>
    <lineage>
        <taxon>Bacteria</taxon>
        <taxon>Pseudomonadati</taxon>
        <taxon>Pseudomonadota</taxon>
        <taxon>Betaproteobacteria</taxon>
        <taxon>Nitrosomonadales</taxon>
        <taxon>Methylophilaceae</taxon>
        <taxon>Methylotenera</taxon>
    </lineage>
</organism>
<accession>A0A351RCI7</accession>
<name>A0A351RCI7_9PROT</name>
<sequence>AKPNFVGANYSGTYTCKGNNNKVGNYQVQAKLMLNRAASRGNIGIYDFHVETENSFVYKGKAVANLNKVAFTLSMTELSSSEFSTGIATIQKNKAGKYAYTNHYYEIDSNIGTYGKEYCVAQANTKAKKSVKPATT</sequence>